<dbReference type="Proteomes" id="UP000283832">
    <property type="component" value="Unassembled WGS sequence"/>
</dbReference>
<keyword evidence="2" id="KW-0472">Membrane</keyword>
<evidence type="ECO:0000256" key="1">
    <source>
        <dbReference type="SAM" id="MobiDB-lite"/>
    </source>
</evidence>
<feature type="compositionally biased region" description="Low complexity" evidence="1">
    <location>
        <begin position="192"/>
        <end position="233"/>
    </location>
</feature>
<name>A0A418MYZ4_9ACTN</name>
<protein>
    <recommendedName>
        <fullName evidence="5">LysM peptidoglycan-binding domain-containing protein</fullName>
    </recommendedName>
</protein>
<reference evidence="3 4" key="1">
    <citation type="submission" date="2018-08" db="EMBL/GenBank/DDBJ databases">
        <title>Jishengella sp. nov., isolated from a root of Azadirachta indica A. Juss. var. siamensis Valenton.</title>
        <authorList>
            <person name="Kuncharoen N."/>
            <person name="Tanasupawat S."/>
            <person name="Kudo T."/>
            <person name="Ohkuma M."/>
        </authorList>
    </citation>
    <scope>NUCLEOTIDE SEQUENCE [LARGE SCALE GENOMIC DNA]</scope>
    <source>
        <strain evidence="3 4">AZ1-13</strain>
    </source>
</reference>
<dbReference type="AlphaFoldDB" id="A0A418MYZ4"/>
<proteinExistence type="predicted"/>
<keyword evidence="2" id="KW-1133">Transmembrane helix</keyword>
<feature type="region of interest" description="Disordered" evidence="1">
    <location>
        <begin position="148"/>
        <end position="235"/>
    </location>
</feature>
<feature type="transmembrane region" description="Helical" evidence="2">
    <location>
        <begin position="243"/>
        <end position="262"/>
    </location>
</feature>
<evidence type="ECO:0000313" key="3">
    <source>
        <dbReference type="EMBL" id="RIV40216.1"/>
    </source>
</evidence>
<comment type="caution">
    <text evidence="3">The sequence shown here is derived from an EMBL/GenBank/DDBJ whole genome shotgun (WGS) entry which is preliminary data.</text>
</comment>
<gene>
    <name evidence="3" type="ORF">D2L64_04975</name>
</gene>
<evidence type="ECO:0000256" key="2">
    <source>
        <dbReference type="SAM" id="Phobius"/>
    </source>
</evidence>
<keyword evidence="4" id="KW-1185">Reference proteome</keyword>
<feature type="region of interest" description="Disordered" evidence="1">
    <location>
        <begin position="427"/>
        <end position="458"/>
    </location>
</feature>
<dbReference type="EMBL" id="QXEC01000003">
    <property type="protein sequence ID" value="RIV40216.1"/>
    <property type="molecule type" value="Genomic_DNA"/>
</dbReference>
<feature type="compositionally biased region" description="Pro residues" evidence="1">
    <location>
        <begin position="162"/>
        <end position="191"/>
    </location>
</feature>
<keyword evidence="2" id="KW-0812">Transmembrane</keyword>
<dbReference type="OrthoDB" id="8444614at2"/>
<accession>A0A418MYZ4</accession>
<feature type="compositionally biased region" description="Low complexity" evidence="1">
    <location>
        <begin position="435"/>
        <end position="444"/>
    </location>
</feature>
<evidence type="ECO:0000313" key="4">
    <source>
        <dbReference type="Proteomes" id="UP000283832"/>
    </source>
</evidence>
<organism evidence="3 4">
    <name type="scientific">Micromonospora radicis</name>
    <dbReference type="NCBI Taxonomy" id="1894971"/>
    <lineage>
        <taxon>Bacteria</taxon>
        <taxon>Bacillati</taxon>
        <taxon>Actinomycetota</taxon>
        <taxon>Actinomycetes</taxon>
        <taxon>Micromonosporales</taxon>
        <taxon>Micromonosporaceae</taxon>
        <taxon>Micromonospora</taxon>
    </lineage>
</organism>
<sequence>MKSGGLGRAPASGAAARRADGRRAARLRWATPLLLAVILAPVVPTSTAAGSGAVGVARSTVEGAVASTVAVAARSAAAPAETGKYYVVGPPVNGQREYLYNIALLTLGNGNRFREIVELNRGRVQSDGGTFTDGVELAPGWVLVLPRDADGPGVRTGDLPAAGPPTPRATPPAPTSAPPAPSTTPPAPSTPPAATTAPPAATTAPPAAQPSTAAPAGEPGIPAASPPSVSESSGLDGLGADPVRVGAAVFAVLLAIVAILVLPRRVRQMRSVTLDDGPWPPDRHHTPTPAEVEALAAAAPSGPDAPPSTGTAPAVAAGREATPAPRSAKSDPSAPSTPGTAPRPEPEPASAARAADHPVPVAVVGATAAPDAGPPAPVAPDDEPAEWELVGPRLADLRTAEHTQLRLAKPASPRVPAATPPDWPPFAGVAPVPATAPQRSAAAADGERPQAVDLPRPALPVDGDVPYVRADVRTEAGPAVVRLVGVTTGPAPAYAWLADDEPAPEAGVPLVLGRKGQWRLQVDLGRAPDVFTLVGTVAECQLLAAAYARQLRAGGIDVAVLDDALGSENVDGCRRLTALPTADQPATGPYVLIIGGMPDGTGAGIRAVAAATGCVPMVIGPVPDGRWSAQLGVEG</sequence>
<dbReference type="RefSeq" id="WP_147376182.1">
    <property type="nucleotide sequence ID" value="NZ_QXEC01000003.1"/>
</dbReference>
<feature type="region of interest" description="Disordered" evidence="1">
    <location>
        <begin position="296"/>
        <end position="355"/>
    </location>
</feature>
<feature type="compositionally biased region" description="Low complexity" evidence="1">
    <location>
        <begin position="296"/>
        <end position="311"/>
    </location>
</feature>
<evidence type="ECO:0008006" key="5">
    <source>
        <dbReference type="Google" id="ProtNLM"/>
    </source>
</evidence>